<reference evidence="4 5" key="1">
    <citation type="submission" date="2018-07" db="EMBL/GenBank/DDBJ databases">
        <title>Genomic Encyclopedia of Type Strains, Phase IV (KMG-IV): sequencing the most valuable type-strain genomes for metagenomic binning, comparative biology and taxonomic classification.</title>
        <authorList>
            <person name="Goeker M."/>
        </authorList>
    </citation>
    <scope>NUCLEOTIDE SEQUENCE [LARGE SCALE GENOMIC DNA]</scope>
    <source>
        <strain evidence="4 5">DSM 21634</strain>
    </source>
</reference>
<dbReference type="PANTHER" id="PTHR42776:SF27">
    <property type="entry name" value="DIPEPTIDYL PEPTIDASE FAMILY MEMBER 6"/>
    <property type="match status" value="1"/>
</dbReference>
<proteinExistence type="predicted"/>
<dbReference type="InterPro" id="IPR001375">
    <property type="entry name" value="Peptidase_S9_cat"/>
</dbReference>
<name>A0A368XTG5_9BURK</name>
<evidence type="ECO:0000313" key="4">
    <source>
        <dbReference type="EMBL" id="RCW70338.1"/>
    </source>
</evidence>
<evidence type="ECO:0000313" key="5">
    <source>
        <dbReference type="Proteomes" id="UP000252884"/>
    </source>
</evidence>
<dbReference type="EMBL" id="QPJK01000005">
    <property type="protein sequence ID" value="RCW70338.1"/>
    <property type="molecule type" value="Genomic_DNA"/>
</dbReference>
<keyword evidence="2" id="KW-0720">Serine protease</keyword>
<dbReference type="AlphaFoldDB" id="A0A368XTG5"/>
<sequence length="667" mass="72752">MSTQPFAVPDLFLNHHVTEIQCSAATAACTVKSVDVEQDQHVSCIWTFALDGSAARQLTRGPGQDSAPRWSPDGTQLAFISTRTGTSQVFVIDPAGGEARQVGTFPQGISDLRWFPSGTALLVCAAVEVDPDLRGARALGRKPTQKKCRPELAWRLPYKEDGVGFLLQREFHLFRLALDCGERSQLTDGAFDVLAFDVSADGSQIAYARTREGRFAHCNDLWVCAADGGRPRRLTAHHAIVMQPHWSPDGRSIAFTGATDEGDAEPVLWLFDVDSAVARPLCQETVDVADPVSMCWDDDGASLVFSRAHRGCHQIAALRVQDQSVTVMAGGDRQLSAFCATPSHLVYAVDHPSQPSEVWVMPRSGAAAVQNERQLSRLNPWWDARDPIETSSISFEVPDGRGGKETVQGWLLRRRGSTGPQPLLCDIHGGPASYALLDFDTNVYWHTLCAAGWSVLALNAVGSASFGREFCKRLAGRWGELDLPQYLAAIGQLREQGLCDERVAVSGKSYGGFLSAYATGNSGVFQAAVVMAPVGNIETHYGTSDGGYYADPFYMGSQPVFDRELARKLSPLQHIEKSSTPTLFMQGKEDERCPKCQSEELFVSLARASEVPTELVLYPGETHGFLASGAPSCREDAALRIVDWLERHVRHRYIDPATRAQPLATTA</sequence>
<keyword evidence="4" id="KW-0645">Protease</keyword>
<keyword evidence="1" id="KW-0378">Hydrolase</keyword>
<dbReference type="GO" id="GO:0004177">
    <property type="term" value="F:aminopeptidase activity"/>
    <property type="evidence" value="ECO:0007669"/>
    <property type="project" value="UniProtKB-KW"/>
</dbReference>
<dbReference type="Proteomes" id="UP000252884">
    <property type="component" value="Unassembled WGS sequence"/>
</dbReference>
<dbReference type="Pfam" id="PF07676">
    <property type="entry name" value="PD40"/>
    <property type="match status" value="3"/>
</dbReference>
<dbReference type="PANTHER" id="PTHR42776">
    <property type="entry name" value="SERINE PEPTIDASE S9 FAMILY MEMBER"/>
    <property type="match status" value="1"/>
</dbReference>
<gene>
    <name evidence="4" type="ORF">DES41_105280</name>
</gene>
<protein>
    <submittedName>
        <fullName evidence="4">Dipeptidyl aminopeptidase/acylaminoacyl peptidase</fullName>
    </submittedName>
</protein>
<accession>A0A368XTG5</accession>
<evidence type="ECO:0000256" key="2">
    <source>
        <dbReference type="ARBA" id="ARBA00022825"/>
    </source>
</evidence>
<dbReference type="Gene3D" id="2.120.10.30">
    <property type="entry name" value="TolB, C-terminal domain"/>
    <property type="match status" value="2"/>
</dbReference>
<comment type="caution">
    <text evidence="4">The sequence shown here is derived from an EMBL/GenBank/DDBJ whole genome shotgun (WGS) entry which is preliminary data.</text>
</comment>
<evidence type="ECO:0000259" key="3">
    <source>
        <dbReference type="Pfam" id="PF00326"/>
    </source>
</evidence>
<dbReference type="Gene3D" id="3.40.50.1820">
    <property type="entry name" value="alpha/beta hydrolase"/>
    <property type="match status" value="1"/>
</dbReference>
<dbReference type="SUPFAM" id="SSF53474">
    <property type="entry name" value="alpha/beta-Hydrolases"/>
    <property type="match status" value="1"/>
</dbReference>
<dbReference type="GO" id="GO:0006508">
    <property type="term" value="P:proteolysis"/>
    <property type="evidence" value="ECO:0007669"/>
    <property type="project" value="InterPro"/>
</dbReference>
<dbReference type="InterPro" id="IPR011659">
    <property type="entry name" value="WD40"/>
</dbReference>
<dbReference type="Pfam" id="PF00326">
    <property type="entry name" value="Peptidase_S9"/>
    <property type="match status" value="1"/>
</dbReference>
<evidence type="ECO:0000256" key="1">
    <source>
        <dbReference type="ARBA" id="ARBA00022801"/>
    </source>
</evidence>
<feature type="domain" description="Peptidase S9 prolyl oligopeptidase catalytic" evidence="3">
    <location>
        <begin position="440"/>
        <end position="650"/>
    </location>
</feature>
<dbReference type="InterPro" id="IPR011042">
    <property type="entry name" value="6-blade_b-propeller_TolB-like"/>
</dbReference>
<keyword evidence="4" id="KW-0031">Aminopeptidase</keyword>
<keyword evidence="5" id="KW-1185">Reference proteome</keyword>
<organism evidence="4 5">
    <name type="scientific">Pseudorhodoferax soli</name>
    <dbReference type="NCBI Taxonomy" id="545864"/>
    <lineage>
        <taxon>Bacteria</taxon>
        <taxon>Pseudomonadati</taxon>
        <taxon>Pseudomonadota</taxon>
        <taxon>Betaproteobacteria</taxon>
        <taxon>Burkholderiales</taxon>
        <taxon>Comamonadaceae</taxon>
    </lineage>
</organism>
<dbReference type="RefSeq" id="WP_170168227.1">
    <property type="nucleotide sequence ID" value="NZ_QPJK01000005.1"/>
</dbReference>
<dbReference type="SUPFAM" id="SSF82171">
    <property type="entry name" value="DPP6 N-terminal domain-like"/>
    <property type="match status" value="1"/>
</dbReference>
<dbReference type="InterPro" id="IPR029058">
    <property type="entry name" value="AB_hydrolase_fold"/>
</dbReference>
<dbReference type="GO" id="GO:0004252">
    <property type="term" value="F:serine-type endopeptidase activity"/>
    <property type="evidence" value="ECO:0007669"/>
    <property type="project" value="TreeGrafter"/>
</dbReference>